<keyword evidence="2" id="KW-0472">Membrane</keyword>
<keyword evidence="4" id="KW-1185">Reference proteome</keyword>
<feature type="region of interest" description="Disordered" evidence="1">
    <location>
        <begin position="1"/>
        <end position="28"/>
    </location>
</feature>
<evidence type="ECO:0000256" key="2">
    <source>
        <dbReference type="SAM" id="Phobius"/>
    </source>
</evidence>
<evidence type="ECO:0000313" key="4">
    <source>
        <dbReference type="Proteomes" id="UP001519654"/>
    </source>
</evidence>
<keyword evidence="2" id="KW-1133">Transmembrane helix</keyword>
<evidence type="ECO:0000256" key="1">
    <source>
        <dbReference type="SAM" id="MobiDB-lite"/>
    </source>
</evidence>
<reference evidence="3 4" key="1">
    <citation type="submission" date="2021-06" db="EMBL/GenBank/DDBJ databases">
        <title>Actinoplanes lichenicola sp. nov., and Actinoplanes ovalisporus sp. nov., isolated from lichen in Thailand.</title>
        <authorList>
            <person name="Saeng-In P."/>
            <person name="Kanchanasin P."/>
            <person name="Yuki M."/>
            <person name="Kudo T."/>
            <person name="Ohkuma M."/>
            <person name="Phongsopitanun W."/>
            <person name="Tanasupawat S."/>
        </authorList>
    </citation>
    <scope>NUCLEOTIDE SEQUENCE [LARGE SCALE GENOMIC DNA]</scope>
    <source>
        <strain evidence="3 4">NBRC 110975</strain>
    </source>
</reference>
<name>A0ABS5YKD3_9ACTN</name>
<gene>
    <name evidence="3" type="ORF">KOI35_02715</name>
</gene>
<proteinExistence type="predicted"/>
<protein>
    <submittedName>
        <fullName evidence="3">Uncharacterized protein</fullName>
    </submittedName>
</protein>
<comment type="caution">
    <text evidence="3">The sequence shown here is derived from an EMBL/GenBank/DDBJ whole genome shotgun (WGS) entry which is preliminary data.</text>
</comment>
<evidence type="ECO:0000313" key="3">
    <source>
        <dbReference type="EMBL" id="MBU2662415.1"/>
    </source>
</evidence>
<dbReference type="Proteomes" id="UP001519654">
    <property type="component" value="Unassembled WGS sequence"/>
</dbReference>
<feature type="transmembrane region" description="Helical" evidence="2">
    <location>
        <begin position="33"/>
        <end position="59"/>
    </location>
</feature>
<accession>A0ABS5YKD3</accession>
<organism evidence="3 4">
    <name type="scientific">Paractinoplanes bogorensis</name>
    <dbReference type="NCBI Taxonomy" id="1610840"/>
    <lineage>
        <taxon>Bacteria</taxon>
        <taxon>Bacillati</taxon>
        <taxon>Actinomycetota</taxon>
        <taxon>Actinomycetes</taxon>
        <taxon>Micromonosporales</taxon>
        <taxon>Micromonosporaceae</taxon>
        <taxon>Paractinoplanes</taxon>
    </lineage>
</organism>
<dbReference type="EMBL" id="JAHKKG010000001">
    <property type="protein sequence ID" value="MBU2662415.1"/>
    <property type="molecule type" value="Genomic_DNA"/>
</dbReference>
<dbReference type="RefSeq" id="WP_215784367.1">
    <property type="nucleotide sequence ID" value="NZ_JAHKKG010000001.1"/>
</dbReference>
<sequence length="60" mass="6595">MTSRPSLAVRVAGREQTRSRRPRRPGRLTRPQAWVPTALVMTAYAITLAALFVAAYVLAA</sequence>
<keyword evidence="2" id="KW-0812">Transmembrane</keyword>